<dbReference type="Gene3D" id="3.40.50.11190">
    <property type="match status" value="1"/>
</dbReference>
<dbReference type="OrthoDB" id="6290225at2"/>
<keyword evidence="3" id="KW-0378">Hydrolase</keyword>
<accession>A0A1S2VI73</accession>
<dbReference type="RefSeq" id="WP_071504505.1">
    <property type="nucleotide sequence ID" value="NZ_MORL01000009.1"/>
</dbReference>
<dbReference type="InterPro" id="IPR020023">
    <property type="entry name" value="PseG"/>
</dbReference>
<dbReference type="AlphaFoldDB" id="A0A1S2VI73"/>
<evidence type="ECO:0000256" key="2">
    <source>
        <dbReference type="PIRSR" id="PIRSR620023-2"/>
    </source>
</evidence>
<organism evidence="3 4">
    <name type="scientific">Arsenicibacter rosenii</name>
    <dbReference type="NCBI Taxonomy" id="1750698"/>
    <lineage>
        <taxon>Bacteria</taxon>
        <taxon>Pseudomonadati</taxon>
        <taxon>Bacteroidota</taxon>
        <taxon>Cytophagia</taxon>
        <taxon>Cytophagales</taxon>
        <taxon>Spirosomataceae</taxon>
        <taxon>Arsenicibacter</taxon>
    </lineage>
</organism>
<dbReference type="Proteomes" id="UP000181790">
    <property type="component" value="Unassembled WGS sequence"/>
</dbReference>
<dbReference type="EMBL" id="MORL01000009">
    <property type="protein sequence ID" value="OIN57916.1"/>
    <property type="molecule type" value="Genomic_DNA"/>
</dbReference>
<reference evidence="3 4" key="1">
    <citation type="submission" date="2016-10" db="EMBL/GenBank/DDBJ databases">
        <title>Arsenicibacter rosenii gen. nov., sp. nov., an efficient arsenic-methylating bacterium isolated from an arsenic-contaminated paddy soil.</title>
        <authorList>
            <person name="Huang K."/>
        </authorList>
    </citation>
    <scope>NUCLEOTIDE SEQUENCE [LARGE SCALE GENOMIC DNA]</scope>
    <source>
        <strain evidence="3 4">SM-1</strain>
    </source>
</reference>
<feature type="active site" description="Proton acceptor" evidence="1">
    <location>
        <position position="23"/>
    </location>
</feature>
<dbReference type="SUPFAM" id="SSF53756">
    <property type="entry name" value="UDP-Glycosyltransferase/glycogen phosphorylase"/>
    <property type="match status" value="1"/>
</dbReference>
<dbReference type="Gene3D" id="3.40.50.2000">
    <property type="entry name" value="Glycogen Phosphorylase B"/>
    <property type="match status" value="1"/>
</dbReference>
<proteinExistence type="predicted"/>
<keyword evidence="4" id="KW-1185">Reference proteome</keyword>
<feature type="binding site" evidence="2">
    <location>
        <position position="248"/>
    </location>
    <ligand>
        <name>substrate</name>
    </ligand>
</feature>
<protein>
    <submittedName>
        <fullName evidence="3">UDP-2,4-diacetamido-2,4, 6-trideoxy-beta-L-altropyranose hydrolase</fullName>
    </submittedName>
</protein>
<evidence type="ECO:0000313" key="4">
    <source>
        <dbReference type="Proteomes" id="UP000181790"/>
    </source>
</evidence>
<comment type="caution">
    <text evidence="3">The sequence shown here is derived from an EMBL/GenBank/DDBJ whole genome shotgun (WGS) entry which is preliminary data.</text>
</comment>
<evidence type="ECO:0000256" key="1">
    <source>
        <dbReference type="PIRSR" id="PIRSR620023-1"/>
    </source>
</evidence>
<sequence length="329" mass="36479">MSGSASKTIFFRMDGGPQIGLGHVMRCLALADMLMPAFSCTFCICQPAGQITQLLTQKGISVQPLASQDVSGLLDLLPVNSLIVLDGYHFDETYQRHIKAAGHTLVFIDDLMTGHQVADVVINHTPGITADRYLAEPYTRFCFGTAYALVNPVFQPAPLQPESPYVLVNLGGADPQNMSRQLVEWLLECPDPLVIRVVLGGANVHVPTFANLPADRVVMLRNLSVPEMAREMEQCRYAILSCSTVSYELATIGRPFIGIQTAGNQQYLADFFEKEKLAVHIFTWPPDADRFREMIHAIRPDQGVAAQRRFLDGRSAERFRALFDHLTTN</sequence>
<name>A0A1S2VI73_9BACT</name>
<evidence type="ECO:0000313" key="3">
    <source>
        <dbReference type="EMBL" id="OIN57916.1"/>
    </source>
</evidence>
<gene>
    <name evidence="3" type="ORF">BLX24_17650</name>
</gene>
<dbReference type="GO" id="GO:0016787">
    <property type="term" value="F:hydrolase activity"/>
    <property type="evidence" value="ECO:0007669"/>
    <property type="project" value="UniProtKB-KW"/>
</dbReference>
<dbReference type="NCBIfam" id="TIGR03590">
    <property type="entry name" value="PseG"/>
    <property type="match status" value="1"/>
</dbReference>